<name>A0AAQ3XXC5_9ENTE</name>
<dbReference type="InterPro" id="IPR006660">
    <property type="entry name" value="Arsenate_reductase-like"/>
</dbReference>
<dbReference type="CDD" id="cd03032">
    <property type="entry name" value="ArsC_Spx"/>
    <property type="match status" value="1"/>
</dbReference>
<keyword evidence="5" id="KW-1185">Reference proteome</keyword>
<dbReference type="Proteomes" id="UP000195141">
    <property type="component" value="Chromosome"/>
</dbReference>
<sequence length="132" mass="15552">MIKVYTSPSSTSSRKAKKWFASHQIPFKEKNFFNEALTDNELRKMLQMTENGTEDILSKRSNIYRDYEDKISQLSISELIELIKEEPSILRRPIILDDYRMQVGFNEDEIRVFLPKNVRKQELTHALLLTGL</sequence>
<protein>
    <submittedName>
        <fullName evidence="4">Regulatory protein spx</fullName>
    </submittedName>
</protein>
<gene>
    <name evidence="4" type="ORF">A5888_000601</name>
</gene>
<dbReference type="EMBL" id="CP147247">
    <property type="protein sequence ID" value="WYJ88882.1"/>
    <property type="molecule type" value="Genomic_DNA"/>
</dbReference>
<dbReference type="Gene3D" id="3.40.30.10">
    <property type="entry name" value="Glutaredoxin"/>
    <property type="match status" value="1"/>
</dbReference>
<evidence type="ECO:0000256" key="2">
    <source>
        <dbReference type="ARBA" id="ARBA00023284"/>
    </source>
</evidence>
<dbReference type="InterPro" id="IPR006504">
    <property type="entry name" value="Tscrpt_reg_Spx/MgsR"/>
</dbReference>
<dbReference type="InterPro" id="IPR036249">
    <property type="entry name" value="Thioredoxin-like_sf"/>
</dbReference>
<dbReference type="NCBIfam" id="TIGR01617">
    <property type="entry name" value="arsC_related"/>
    <property type="match status" value="1"/>
</dbReference>
<dbReference type="Pfam" id="PF03960">
    <property type="entry name" value="ArsC"/>
    <property type="match status" value="1"/>
</dbReference>
<dbReference type="NCBIfam" id="NF002459">
    <property type="entry name" value="PRK01655.1"/>
    <property type="match status" value="1"/>
</dbReference>
<evidence type="ECO:0000313" key="5">
    <source>
        <dbReference type="Proteomes" id="UP000195141"/>
    </source>
</evidence>
<proteinExistence type="inferred from homology"/>
<keyword evidence="2" id="KW-0676">Redox-active center</keyword>
<reference evidence="4" key="1">
    <citation type="submission" date="2017-05" db="EMBL/GenBank/DDBJ databases">
        <authorList>
            <consortium name="The Broad Institute Genomics Platform"/>
            <consortium name="The Broad Institute Genomic Center for Infectious Diseases"/>
            <person name="Earl A."/>
            <person name="Manson A."/>
            <person name="Schwartman J."/>
            <person name="Gilmore M."/>
            <person name="Abouelleil A."/>
            <person name="Cao P."/>
            <person name="Chapman S."/>
            <person name="Cusick C."/>
            <person name="Shea T."/>
            <person name="Young S."/>
            <person name="Neafsey D."/>
            <person name="Nusbaum C."/>
            <person name="Birren B."/>
        </authorList>
    </citation>
    <scope>NUCLEOTIDE SEQUENCE</scope>
    <source>
        <strain evidence="4">9E7_DIV0242</strain>
    </source>
</reference>
<comment type="similarity">
    <text evidence="3">Belongs to the ArsC family.</text>
</comment>
<dbReference type="PANTHER" id="PTHR30041">
    <property type="entry name" value="ARSENATE REDUCTASE"/>
    <property type="match status" value="1"/>
</dbReference>
<dbReference type="AlphaFoldDB" id="A0AAQ3XXC5"/>
<dbReference type="RefSeq" id="WP_339101904.1">
    <property type="nucleotide sequence ID" value="NZ_CP147247.1"/>
</dbReference>
<evidence type="ECO:0000256" key="3">
    <source>
        <dbReference type="PROSITE-ProRule" id="PRU01282"/>
    </source>
</evidence>
<dbReference type="SUPFAM" id="SSF52833">
    <property type="entry name" value="Thioredoxin-like"/>
    <property type="match status" value="1"/>
</dbReference>
<reference evidence="4" key="2">
    <citation type="submission" date="2024-03" db="EMBL/GenBank/DDBJ databases">
        <title>The Genome Sequence of Enterococcus sp. DIV0242b.</title>
        <authorList>
            <consortium name="The Broad Institute Genomics Platform"/>
            <consortium name="The Broad Institute Microbial Omics Core"/>
            <consortium name="The Broad Institute Genomic Center for Infectious Diseases"/>
            <person name="Earl A."/>
            <person name="Manson A."/>
            <person name="Gilmore M."/>
            <person name="Schwartman J."/>
            <person name="Shea T."/>
            <person name="Abouelleil A."/>
            <person name="Cao P."/>
            <person name="Chapman S."/>
            <person name="Cusick C."/>
            <person name="Young S."/>
            <person name="Neafsey D."/>
            <person name="Nusbaum C."/>
            <person name="Birren B."/>
        </authorList>
    </citation>
    <scope>NUCLEOTIDE SEQUENCE</scope>
    <source>
        <strain evidence="4">9E7_DIV0242</strain>
    </source>
</reference>
<accession>A0AAQ3XXC5</accession>
<evidence type="ECO:0000256" key="1">
    <source>
        <dbReference type="ARBA" id="ARBA00023157"/>
    </source>
</evidence>
<dbReference type="PROSITE" id="PS51353">
    <property type="entry name" value="ARSC"/>
    <property type="match status" value="1"/>
</dbReference>
<keyword evidence="1" id="KW-1015">Disulfide bond</keyword>
<evidence type="ECO:0000313" key="4">
    <source>
        <dbReference type="EMBL" id="WYJ88882.1"/>
    </source>
</evidence>
<dbReference type="PANTHER" id="PTHR30041:SF7">
    <property type="entry name" value="GLOBAL TRANSCRIPTIONAL REGULATOR SPX"/>
    <property type="match status" value="1"/>
</dbReference>
<organism evidence="4 5">
    <name type="scientific">Candidatus Enterococcus clewellii</name>
    <dbReference type="NCBI Taxonomy" id="1834193"/>
    <lineage>
        <taxon>Bacteria</taxon>
        <taxon>Bacillati</taxon>
        <taxon>Bacillota</taxon>
        <taxon>Bacilli</taxon>
        <taxon>Lactobacillales</taxon>
        <taxon>Enterococcaceae</taxon>
        <taxon>Enterococcus</taxon>
    </lineage>
</organism>